<protein>
    <submittedName>
        <fullName evidence="13">Aminopeptidase N</fullName>
    </submittedName>
</protein>
<keyword evidence="14" id="KW-1185">Reference proteome</keyword>
<dbReference type="NCBIfam" id="TIGR02414">
    <property type="entry name" value="pepN_proteo"/>
    <property type="match status" value="1"/>
</dbReference>
<dbReference type="GO" id="GO:0004177">
    <property type="term" value="F:aminopeptidase activity"/>
    <property type="evidence" value="ECO:0007669"/>
    <property type="project" value="UniProtKB-KW"/>
</dbReference>
<dbReference type="PANTHER" id="PTHR46322">
    <property type="entry name" value="PUROMYCIN-SENSITIVE AMINOPEPTIDASE"/>
    <property type="match status" value="1"/>
</dbReference>
<dbReference type="Gene3D" id="1.10.390.10">
    <property type="entry name" value="Neutral Protease Domain 2"/>
    <property type="match status" value="1"/>
</dbReference>
<dbReference type="FunFam" id="3.30.2010.30:FF:000002">
    <property type="entry name" value="Putative aminopeptidase N"/>
    <property type="match status" value="1"/>
</dbReference>
<comment type="cofactor">
    <cofactor evidence="1">
        <name>Zn(2+)</name>
        <dbReference type="ChEBI" id="CHEBI:29105"/>
    </cofactor>
</comment>
<dbReference type="SUPFAM" id="SSF55486">
    <property type="entry name" value="Metalloproteases ('zincins'), catalytic domain"/>
    <property type="match status" value="1"/>
</dbReference>
<evidence type="ECO:0000256" key="8">
    <source>
        <dbReference type="ARBA" id="ARBA00023049"/>
    </source>
</evidence>
<dbReference type="InterPro" id="IPR024601">
    <property type="entry name" value="Peptidase_M1_pepN_C"/>
</dbReference>
<evidence type="ECO:0000256" key="7">
    <source>
        <dbReference type="ARBA" id="ARBA00022833"/>
    </source>
</evidence>
<dbReference type="Proteomes" id="UP001174909">
    <property type="component" value="Unassembled WGS sequence"/>
</dbReference>
<comment type="caution">
    <text evidence="13">The sequence shown here is derived from an EMBL/GenBank/DDBJ whole genome shotgun (WGS) entry which is preliminary data.</text>
</comment>
<dbReference type="InterPro" id="IPR035414">
    <property type="entry name" value="Peptidase_M1_pepN_Ig-like"/>
</dbReference>
<dbReference type="Pfam" id="PF11940">
    <property type="entry name" value="DUF3458"/>
    <property type="match status" value="1"/>
</dbReference>
<dbReference type="SUPFAM" id="SSF63737">
    <property type="entry name" value="Leukotriene A4 hydrolase N-terminal domain"/>
    <property type="match status" value="1"/>
</dbReference>
<dbReference type="CDD" id="cd09600">
    <property type="entry name" value="M1_APN"/>
    <property type="match status" value="1"/>
</dbReference>
<evidence type="ECO:0000259" key="10">
    <source>
        <dbReference type="Pfam" id="PF11940"/>
    </source>
</evidence>
<reference evidence="13" key="1">
    <citation type="submission" date="2023-03" db="EMBL/GenBank/DDBJ databases">
        <authorList>
            <person name="Steffen K."/>
            <person name="Cardenas P."/>
        </authorList>
    </citation>
    <scope>NUCLEOTIDE SEQUENCE</scope>
</reference>
<evidence type="ECO:0000256" key="5">
    <source>
        <dbReference type="ARBA" id="ARBA00022723"/>
    </source>
</evidence>
<dbReference type="InterPro" id="IPR027268">
    <property type="entry name" value="Peptidase_M4/M1_CTD_sf"/>
</dbReference>
<organism evidence="13 14">
    <name type="scientific">Geodia barretti</name>
    <name type="common">Barrett's horny sponge</name>
    <dbReference type="NCBI Taxonomy" id="519541"/>
    <lineage>
        <taxon>Eukaryota</taxon>
        <taxon>Metazoa</taxon>
        <taxon>Porifera</taxon>
        <taxon>Demospongiae</taxon>
        <taxon>Heteroscleromorpha</taxon>
        <taxon>Tetractinellida</taxon>
        <taxon>Astrophorina</taxon>
        <taxon>Geodiidae</taxon>
        <taxon>Geodia</taxon>
    </lineage>
</organism>
<keyword evidence="7" id="KW-0862">Zinc</keyword>
<dbReference type="InterPro" id="IPR038438">
    <property type="entry name" value="PepN_Ig-like_sf"/>
</dbReference>
<keyword evidence="4" id="KW-0645">Protease</keyword>
<keyword evidence="3 13" id="KW-0031">Aminopeptidase</keyword>
<evidence type="ECO:0000256" key="4">
    <source>
        <dbReference type="ARBA" id="ARBA00022670"/>
    </source>
</evidence>
<evidence type="ECO:0000256" key="2">
    <source>
        <dbReference type="ARBA" id="ARBA00010136"/>
    </source>
</evidence>
<feature type="domain" description="Peptidase M1 alanyl aminopeptidase C-terminal" evidence="11">
    <location>
        <begin position="550"/>
        <end position="871"/>
    </location>
</feature>
<dbReference type="GO" id="GO:0008237">
    <property type="term" value="F:metallopeptidase activity"/>
    <property type="evidence" value="ECO:0007669"/>
    <property type="project" value="UniProtKB-KW"/>
</dbReference>
<evidence type="ECO:0000259" key="11">
    <source>
        <dbReference type="Pfam" id="PF17432"/>
    </source>
</evidence>
<evidence type="ECO:0000313" key="13">
    <source>
        <dbReference type="EMBL" id="CAI8038333.1"/>
    </source>
</evidence>
<feature type="domain" description="Aminopeptidase N-like N-terminal" evidence="12">
    <location>
        <begin position="19"/>
        <end position="184"/>
    </location>
</feature>
<feature type="domain" description="Peptidase M1 alanyl aminopeptidase Ig-like fold" evidence="10">
    <location>
        <begin position="442"/>
        <end position="545"/>
    </location>
</feature>
<dbReference type="GO" id="GO:0008270">
    <property type="term" value="F:zinc ion binding"/>
    <property type="evidence" value="ECO:0007669"/>
    <property type="project" value="InterPro"/>
</dbReference>
<dbReference type="Pfam" id="PF01433">
    <property type="entry name" value="Peptidase_M1"/>
    <property type="match status" value="1"/>
</dbReference>
<evidence type="ECO:0000256" key="6">
    <source>
        <dbReference type="ARBA" id="ARBA00022801"/>
    </source>
</evidence>
<dbReference type="AlphaFoldDB" id="A0AA35WYA1"/>
<dbReference type="GO" id="GO:0006508">
    <property type="term" value="P:proteolysis"/>
    <property type="evidence" value="ECO:0007669"/>
    <property type="project" value="UniProtKB-KW"/>
</dbReference>
<dbReference type="InterPro" id="IPR012779">
    <property type="entry name" value="Peptidase_M1_pepN"/>
</dbReference>
<dbReference type="Gene3D" id="1.25.50.10">
    <property type="entry name" value="Peptidase M1, alanyl aminopeptidase, C-terminal domain"/>
    <property type="match status" value="1"/>
</dbReference>
<feature type="domain" description="Peptidase M1 membrane alanine aminopeptidase" evidence="9">
    <location>
        <begin position="224"/>
        <end position="434"/>
    </location>
</feature>
<dbReference type="InterPro" id="IPR042097">
    <property type="entry name" value="Aminopeptidase_N-like_N_sf"/>
</dbReference>
<evidence type="ECO:0000256" key="3">
    <source>
        <dbReference type="ARBA" id="ARBA00022438"/>
    </source>
</evidence>
<feature type="non-terminal residue" evidence="13">
    <location>
        <position position="1"/>
    </location>
</feature>
<proteinExistence type="inferred from homology"/>
<sequence>RRTFLKEYRPPSFYVRSTDLKFDLDPNKTTVSSKITVIRTNYAEASDFYLNGNNLELLSIQMNQEELPESCYRMDSQGITLISPPNEFELSISNRIDPSQNLALSGLYMSDDMLCTQCEAEGFRNITYFPDRPDILSKFSVTIEASQKEFPILLSNGELVATEKLPSGRHSSTWIDPHPKPCYLFALVAGKLSVLRDTFVTRSNNRVKLEFYTSSSDLDQCMHAMNCLKRAMKWDEEVYGREYDMNRYMIVAVDHFNMGAMENKGLNIFNSKYVFAKPDTATDQDFHAVESVIAHEYFHNWSGNRVTLRDWFQLSLKEGFTIYRDQQFSSDMGSPAVQRIHDVNMVKLHQFREDAGPSRHPVQPDSYLTIDNFYTITVYNKGAELIRMMHLLLGADSYRAGTDLYFERYDGLAATVENFVSAMEEASGVNLEQFRLWYRVGGTPRVSIQRQYDSTRRTFMLTMEQKPPHSSEDSSWSPMHVPIQIALLDNDGNRLPLKLDSNQSATQDEILLELTQSRQTFKFFDLESSPTLSLLRGFSAPVLIDDPQADQDLHFIMAHDDDAYCRWNACQQVFKLQVQKLVANIQNGRETDIESEFLSSFNAVLSNAVEDPQFKALLLEPPSEIAIAQTMEIVDPTAIHNARKILVRKLAERYYDQLIELYRALNGDWGDSTDAVGKRSLRNLCLNYLIELDDSTVQKLALRQFESSSNMTDLAAALRALVNSSSPARESVLQMFYDRWRNDSGVIDKWFRIQATAARPDTLKKVVDLSKHQSFNIYTPNRVYSLIGAFCHANPYCFHARDGSGYDLLTEYVLRIDKANSQAAAQLTEAFTEIRRFDQDRQDEMRQRIEQIAATPGISVNIYEIVDRILAPFKN</sequence>
<dbReference type="EMBL" id="CASHTH010002987">
    <property type="protein sequence ID" value="CAI8038333.1"/>
    <property type="molecule type" value="Genomic_DNA"/>
</dbReference>
<keyword evidence="5" id="KW-0479">Metal-binding</keyword>
<evidence type="ECO:0000259" key="9">
    <source>
        <dbReference type="Pfam" id="PF01433"/>
    </source>
</evidence>
<dbReference type="Gene3D" id="2.60.40.1840">
    <property type="match status" value="1"/>
</dbReference>
<name>A0AA35WYA1_GEOBA</name>
<dbReference type="Gene3D" id="2.60.40.1730">
    <property type="entry name" value="tricorn interacting facor f3 domain"/>
    <property type="match status" value="1"/>
</dbReference>
<evidence type="ECO:0000256" key="1">
    <source>
        <dbReference type="ARBA" id="ARBA00001947"/>
    </source>
</evidence>
<dbReference type="InterPro" id="IPR037144">
    <property type="entry name" value="Peptidase_M1_pepN_C_sf"/>
</dbReference>
<dbReference type="InterPro" id="IPR001930">
    <property type="entry name" value="Peptidase_M1"/>
</dbReference>
<comment type="similarity">
    <text evidence="2">Belongs to the peptidase M1 family.</text>
</comment>
<dbReference type="PANTHER" id="PTHR46322:SF1">
    <property type="entry name" value="PUROMYCIN-SENSITIVE AMINOPEPTIDASE"/>
    <property type="match status" value="1"/>
</dbReference>
<keyword evidence="6" id="KW-0378">Hydrolase</keyword>
<dbReference type="Gene3D" id="3.30.2010.30">
    <property type="match status" value="1"/>
</dbReference>
<evidence type="ECO:0000259" key="12">
    <source>
        <dbReference type="Pfam" id="PF17900"/>
    </source>
</evidence>
<evidence type="ECO:0000313" key="14">
    <source>
        <dbReference type="Proteomes" id="UP001174909"/>
    </source>
</evidence>
<gene>
    <name evidence="13" type="ORF">GBAR_LOCUS21377</name>
</gene>
<accession>A0AA35WYA1</accession>
<dbReference type="Pfam" id="PF17900">
    <property type="entry name" value="Peptidase_M1_N"/>
    <property type="match status" value="1"/>
</dbReference>
<keyword evidence="8" id="KW-0482">Metalloprotease</keyword>
<dbReference type="Pfam" id="PF17432">
    <property type="entry name" value="DUF3458_C"/>
    <property type="match status" value="1"/>
</dbReference>
<dbReference type="InterPro" id="IPR045357">
    <property type="entry name" value="Aminopeptidase_N-like_N"/>
</dbReference>
<dbReference type="PRINTS" id="PR00756">
    <property type="entry name" value="ALADIPTASE"/>
</dbReference>
<dbReference type="InterPro" id="IPR014782">
    <property type="entry name" value="Peptidase_M1_dom"/>
</dbReference>